<keyword evidence="4" id="KW-1185">Reference proteome</keyword>
<evidence type="ECO:0000259" key="2">
    <source>
        <dbReference type="Pfam" id="PF01337"/>
    </source>
</evidence>
<reference evidence="3 4" key="1">
    <citation type="submission" date="2020-07" db="EMBL/GenBank/DDBJ databases">
        <title>Sequencing the genomes of 1000 actinobacteria strains.</title>
        <authorList>
            <person name="Klenk H.-P."/>
        </authorList>
    </citation>
    <scope>NUCLEOTIDE SEQUENCE [LARGE SCALE GENOMIC DNA]</scope>
    <source>
        <strain evidence="3 4">DSM 104006</strain>
    </source>
</reference>
<dbReference type="InterPro" id="IPR035905">
    <property type="entry name" value="Barstar-like_sf"/>
</dbReference>
<feature type="domain" description="Barstar (barnase inhibitor)" evidence="2">
    <location>
        <begin position="51"/>
        <end position="152"/>
    </location>
</feature>
<comment type="caution">
    <text evidence="3">The sequence shown here is derived from an EMBL/GenBank/DDBJ whole genome shotgun (WGS) entry which is preliminary data.</text>
</comment>
<dbReference type="AlphaFoldDB" id="A0A853BER2"/>
<protein>
    <recommendedName>
        <fullName evidence="2">Barstar (barnase inhibitor) domain-containing protein</fullName>
    </recommendedName>
</protein>
<comment type="similarity">
    <text evidence="1">Belongs to the barstar family.</text>
</comment>
<proteinExistence type="inferred from homology"/>
<gene>
    <name evidence="3" type="ORF">HNR02_006619</name>
</gene>
<evidence type="ECO:0000256" key="1">
    <source>
        <dbReference type="ARBA" id="ARBA00006845"/>
    </source>
</evidence>
<evidence type="ECO:0000313" key="4">
    <source>
        <dbReference type="Proteomes" id="UP000549616"/>
    </source>
</evidence>
<dbReference type="SUPFAM" id="SSF52038">
    <property type="entry name" value="Barstar-related"/>
    <property type="match status" value="1"/>
</dbReference>
<dbReference type="RefSeq" id="WP_179777443.1">
    <property type="nucleotide sequence ID" value="NZ_JACCFK010000002.1"/>
</dbReference>
<dbReference type="Proteomes" id="UP000549616">
    <property type="component" value="Unassembled WGS sequence"/>
</dbReference>
<accession>A0A853BER2</accession>
<dbReference type="Gene3D" id="3.30.370.10">
    <property type="entry name" value="Barstar-like"/>
    <property type="match status" value="1"/>
</dbReference>
<dbReference type="EMBL" id="JACCFK010000002">
    <property type="protein sequence ID" value="NYI93244.1"/>
    <property type="molecule type" value="Genomic_DNA"/>
</dbReference>
<sequence>MAAAPGGSFSWGGHFPDEYGGRPLPAWVRFAPAGEATRRAVFDLSARDAVHSVLVQGRRCQTMEGLLATWGDALEFPSYYGGNLDAFDECLTDLLDLSGGGLGSAFGDRAGRPARTVLVTVQESDRLLARENDAVGAFLSLLDHAAREGTAALRVLFVEPSRRLPEAVVSRS</sequence>
<name>A0A853BER2_9PSEU</name>
<dbReference type="InterPro" id="IPR000468">
    <property type="entry name" value="Barstar"/>
</dbReference>
<organism evidence="3 4">
    <name type="scientific">Amycolatopsis endophytica</name>
    <dbReference type="NCBI Taxonomy" id="860233"/>
    <lineage>
        <taxon>Bacteria</taxon>
        <taxon>Bacillati</taxon>
        <taxon>Actinomycetota</taxon>
        <taxon>Actinomycetes</taxon>
        <taxon>Pseudonocardiales</taxon>
        <taxon>Pseudonocardiaceae</taxon>
        <taxon>Amycolatopsis</taxon>
    </lineage>
</organism>
<dbReference type="Pfam" id="PF01337">
    <property type="entry name" value="Barstar"/>
    <property type="match status" value="1"/>
</dbReference>
<evidence type="ECO:0000313" key="3">
    <source>
        <dbReference type="EMBL" id="NYI93244.1"/>
    </source>
</evidence>